<protein>
    <submittedName>
        <fullName evidence="1">Uncharacterized protein</fullName>
    </submittedName>
</protein>
<reference evidence="2" key="1">
    <citation type="journal article" date="2022" name="Mol. Ecol. Resour.">
        <title>The genomes of chicory, endive, great burdock and yacon provide insights into Asteraceae palaeo-polyploidization history and plant inulin production.</title>
        <authorList>
            <person name="Fan W."/>
            <person name="Wang S."/>
            <person name="Wang H."/>
            <person name="Wang A."/>
            <person name="Jiang F."/>
            <person name="Liu H."/>
            <person name="Zhao H."/>
            <person name="Xu D."/>
            <person name="Zhang Y."/>
        </authorList>
    </citation>
    <scope>NUCLEOTIDE SEQUENCE [LARGE SCALE GENOMIC DNA]</scope>
    <source>
        <strain evidence="2">cv. Yunnan</strain>
    </source>
</reference>
<name>A0ACB9DAG8_9ASTR</name>
<organism evidence="1 2">
    <name type="scientific">Smallanthus sonchifolius</name>
    <dbReference type="NCBI Taxonomy" id="185202"/>
    <lineage>
        <taxon>Eukaryota</taxon>
        <taxon>Viridiplantae</taxon>
        <taxon>Streptophyta</taxon>
        <taxon>Embryophyta</taxon>
        <taxon>Tracheophyta</taxon>
        <taxon>Spermatophyta</taxon>
        <taxon>Magnoliopsida</taxon>
        <taxon>eudicotyledons</taxon>
        <taxon>Gunneridae</taxon>
        <taxon>Pentapetalae</taxon>
        <taxon>asterids</taxon>
        <taxon>campanulids</taxon>
        <taxon>Asterales</taxon>
        <taxon>Asteraceae</taxon>
        <taxon>Asteroideae</taxon>
        <taxon>Heliantheae alliance</taxon>
        <taxon>Millerieae</taxon>
        <taxon>Smallanthus</taxon>
    </lineage>
</organism>
<reference evidence="1 2" key="2">
    <citation type="journal article" date="2022" name="Mol. Ecol. Resour.">
        <title>The genomes of chicory, endive, great burdock and yacon provide insights into Asteraceae paleo-polyploidization history and plant inulin production.</title>
        <authorList>
            <person name="Fan W."/>
            <person name="Wang S."/>
            <person name="Wang H."/>
            <person name="Wang A."/>
            <person name="Jiang F."/>
            <person name="Liu H."/>
            <person name="Zhao H."/>
            <person name="Xu D."/>
            <person name="Zhang Y."/>
        </authorList>
    </citation>
    <scope>NUCLEOTIDE SEQUENCE [LARGE SCALE GENOMIC DNA]</scope>
    <source>
        <strain evidence="2">cv. Yunnan</strain>
        <tissue evidence="1">Leaves</tissue>
    </source>
</reference>
<sequence length="89" mass="10162">MTPLDSDIHSKSKIDNIVGVHVNPKLKPALKSCSRKKVLQTPTYFSHRRLLPFLMSVVGDPLLFLLKRRTITIKWQVNGQQVALQPPFE</sequence>
<dbReference type="EMBL" id="CM042037">
    <property type="protein sequence ID" value="KAI3743481.1"/>
    <property type="molecule type" value="Genomic_DNA"/>
</dbReference>
<evidence type="ECO:0000313" key="2">
    <source>
        <dbReference type="Proteomes" id="UP001056120"/>
    </source>
</evidence>
<proteinExistence type="predicted"/>
<dbReference type="Proteomes" id="UP001056120">
    <property type="component" value="Linkage Group LG20"/>
</dbReference>
<comment type="caution">
    <text evidence="1">The sequence shown here is derived from an EMBL/GenBank/DDBJ whole genome shotgun (WGS) entry which is preliminary data.</text>
</comment>
<accession>A0ACB9DAG8</accession>
<gene>
    <name evidence="1" type="ORF">L1987_61191</name>
</gene>
<keyword evidence="2" id="KW-1185">Reference proteome</keyword>
<evidence type="ECO:0000313" key="1">
    <source>
        <dbReference type="EMBL" id="KAI3743481.1"/>
    </source>
</evidence>